<name>A0A3G5A1P6_9VIRU</name>
<evidence type="ECO:0000313" key="2">
    <source>
        <dbReference type="EMBL" id="AYV80111.1"/>
    </source>
</evidence>
<protein>
    <submittedName>
        <fullName evidence="2">Uncharacterized protein</fullName>
    </submittedName>
</protein>
<reference evidence="2" key="1">
    <citation type="submission" date="2018-10" db="EMBL/GenBank/DDBJ databases">
        <title>Hidden diversity of soil giant viruses.</title>
        <authorList>
            <person name="Schulz F."/>
            <person name="Alteio L."/>
            <person name="Goudeau D."/>
            <person name="Ryan E.M."/>
            <person name="Malmstrom R.R."/>
            <person name="Blanchard J."/>
            <person name="Woyke T."/>
        </authorList>
    </citation>
    <scope>NUCLEOTIDE SEQUENCE</scope>
    <source>
        <strain evidence="2">GAV1</strain>
    </source>
</reference>
<organism evidence="2">
    <name type="scientific">Gaeavirus sp</name>
    <dbReference type="NCBI Taxonomy" id="2487767"/>
    <lineage>
        <taxon>Viruses</taxon>
        <taxon>Varidnaviria</taxon>
        <taxon>Bamfordvirae</taxon>
        <taxon>Nucleocytoviricota</taxon>
        <taxon>Megaviricetes</taxon>
        <taxon>Imitervirales</taxon>
        <taxon>Mimiviridae</taxon>
        <taxon>Klosneuvirinae</taxon>
    </lineage>
</organism>
<keyword evidence="1" id="KW-0472">Membrane</keyword>
<sequence>MNNTDKQSEDKTFQIITIAVIVGVVVYLYYSKSEGFNELVAPAPQDIVSPRLVYNNNYNKEPIASYAPIPREEEESPLVDFAQDTLSRAVNNRPNDIYKHQTGNTADNHTVDLMNDINPDRNIDDVACNLSNSLSPEDISLIQNYKKQNYDMYKHQVECKNYNHGKITGCGKSCYAGGKTPMKCKPDDDECIYSYGALNNGPDYMALNQLALEKNNRRACVTCTSDGMTSRADGVQSILDQVSQMDNVNQSFMRSNVEQREGFHAMSDNSDHPMNINMNISQELRDKNTEQRRKKKVTFKNINNYANFNDYIAQNGVMETSVDKMAEIRTNPTNTTCGLLEYGQNISQVYDRLLSTPYMDYKKSCNIEKVHGILEDI</sequence>
<gene>
    <name evidence="2" type="ORF">Gaeavirus10_7</name>
</gene>
<evidence type="ECO:0000256" key="1">
    <source>
        <dbReference type="SAM" id="Phobius"/>
    </source>
</evidence>
<proteinExistence type="predicted"/>
<feature type="transmembrane region" description="Helical" evidence="1">
    <location>
        <begin position="12"/>
        <end position="30"/>
    </location>
</feature>
<keyword evidence="1" id="KW-1133">Transmembrane helix</keyword>
<accession>A0A3G5A1P6</accession>
<keyword evidence="1" id="KW-0812">Transmembrane</keyword>
<dbReference type="EMBL" id="MK072208">
    <property type="protein sequence ID" value="AYV80111.1"/>
    <property type="molecule type" value="Genomic_DNA"/>
</dbReference>